<dbReference type="EMBL" id="JBHUIW010000001">
    <property type="protein sequence ID" value="MFD2180564.1"/>
    <property type="molecule type" value="Genomic_DNA"/>
</dbReference>
<feature type="transmembrane region" description="Helical" evidence="10">
    <location>
        <begin position="185"/>
        <end position="209"/>
    </location>
</feature>
<evidence type="ECO:0000256" key="6">
    <source>
        <dbReference type="ARBA" id="ARBA00023136"/>
    </source>
</evidence>
<protein>
    <submittedName>
        <fullName evidence="14">Methyl-accepting chemotaxis protein</fullName>
    </submittedName>
</protein>
<dbReference type="Proteomes" id="UP001597314">
    <property type="component" value="Unassembled WGS sequence"/>
</dbReference>
<evidence type="ECO:0000256" key="8">
    <source>
        <dbReference type="ARBA" id="ARBA00029447"/>
    </source>
</evidence>
<dbReference type="SUPFAM" id="SSF103190">
    <property type="entry name" value="Sensory domain-like"/>
    <property type="match status" value="1"/>
</dbReference>
<keyword evidence="3" id="KW-0997">Cell inner membrane</keyword>
<dbReference type="InterPro" id="IPR029151">
    <property type="entry name" value="Sensor-like_sf"/>
</dbReference>
<comment type="caution">
    <text evidence="14">The sequence shown here is derived from an EMBL/GenBank/DDBJ whole genome shotgun (WGS) entry which is preliminary data.</text>
</comment>
<dbReference type="InterPro" id="IPR004090">
    <property type="entry name" value="Chemotax_Me-accpt_rcpt"/>
</dbReference>
<evidence type="ECO:0000259" key="13">
    <source>
        <dbReference type="PROSITE" id="PS50885"/>
    </source>
</evidence>
<feature type="domain" description="Methyl-accepting transducer" evidence="11">
    <location>
        <begin position="304"/>
        <end position="533"/>
    </location>
</feature>
<gene>
    <name evidence="14" type="ORF">ACFSOX_00215</name>
</gene>
<sequence>MKALSFLSRVSLPTKIALLTVAGIGLLCGGLVLVVSHQVGAELQAQAQARQESNMRVASEVLRGAGELRLVGDRLMAGARPLDGDTELVDRVQTLVGGVATVFRGDTRVATNVRKPDGDRAVGTKLVGPAHDAVLVRGQPYRGEADILGEAYFTAYDPIKDASGATVGVLFVGLKKSAFLSMLDVLIRSIALQALVAAAVIGGLLYAVLRWQIRPLVTLSRVMGRLQEGDHAVAVPSLDRGDEIGLMARAVEVFKEHAVARERLEAEQKVAEARAAEQRKADMVRLADHFEQAVGGIIGAVSASATELEATATTLTRTADVTRQKSATVTAASGEASSNVQAVAAATNEMTASIGEISRQVQTSSRIADAAVSQAAKTDDRIGALSIAASRIGDVVKLITDIAEQTNLLALNATIEAARAGEAGKGFAVVANEVKALAGQTAKATGEISAQIAAMQAATEDSVSAIKEISGTIGQIAEVASAIAAAVEEQGAAAAEISRNIQQAAHGTTEVAQNITEVSRGAEDTGAASSELLNAAGQLALESNQLRTEVQTFLASVRAA</sequence>
<evidence type="ECO:0000256" key="7">
    <source>
        <dbReference type="ARBA" id="ARBA00023224"/>
    </source>
</evidence>
<feature type="domain" description="T-SNARE coiled-coil homology" evidence="12">
    <location>
        <begin position="456"/>
        <end position="518"/>
    </location>
</feature>
<evidence type="ECO:0000256" key="2">
    <source>
        <dbReference type="ARBA" id="ARBA00022475"/>
    </source>
</evidence>
<keyword evidence="5 10" id="KW-1133">Transmembrane helix</keyword>
<dbReference type="InterPro" id="IPR033463">
    <property type="entry name" value="sCache_3"/>
</dbReference>
<dbReference type="PROSITE" id="PS50885">
    <property type="entry name" value="HAMP"/>
    <property type="match status" value="1"/>
</dbReference>
<evidence type="ECO:0000259" key="12">
    <source>
        <dbReference type="PROSITE" id="PS50192"/>
    </source>
</evidence>
<comment type="subcellular location">
    <subcellularLocation>
        <location evidence="1">Cell inner membrane</location>
        <topology evidence="1">Multi-pass membrane protein</topology>
    </subcellularLocation>
</comment>
<evidence type="ECO:0000313" key="14">
    <source>
        <dbReference type="EMBL" id="MFD2180564.1"/>
    </source>
</evidence>
<evidence type="ECO:0000256" key="1">
    <source>
        <dbReference type="ARBA" id="ARBA00004429"/>
    </source>
</evidence>
<feature type="transmembrane region" description="Helical" evidence="10">
    <location>
        <begin position="16"/>
        <end position="35"/>
    </location>
</feature>
<name>A0ABW5AC92_9BRAD</name>
<comment type="similarity">
    <text evidence="8">Belongs to the methyl-accepting chemotaxis (MCP) protein family.</text>
</comment>
<keyword evidence="15" id="KW-1185">Reference proteome</keyword>
<dbReference type="InterPro" id="IPR003660">
    <property type="entry name" value="HAMP_dom"/>
</dbReference>
<proteinExistence type="inferred from homology"/>
<feature type="domain" description="HAMP" evidence="13">
    <location>
        <begin position="210"/>
        <end position="263"/>
    </location>
</feature>
<evidence type="ECO:0000256" key="5">
    <source>
        <dbReference type="ARBA" id="ARBA00022989"/>
    </source>
</evidence>
<accession>A0ABW5AC92</accession>
<evidence type="ECO:0000256" key="9">
    <source>
        <dbReference type="PROSITE-ProRule" id="PRU00284"/>
    </source>
</evidence>
<evidence type="ECO:0000313" key="15">
    <source>
        <dbReference type="Proteomes" id="UP001597314"/>
    </source>
</evidence>
<dbReference type="Pfam" id="PF00015">
    <property type="entry name" value="MCPsignal"/>
    <property type="match status" value="1"/>
</dbReference>
<dbReference type="Pfam" id="PF00672">
    <property type="entry name" value="HAMP"/>
    <property type="match status" value="1"/>
</dbReference>
<keyword evidence="7 9" id="KW-0807">Transducer</keyword>
<dbReference type="InterPro" id="IPR004089">
    <property type="entry name" value="MCPsignal_dom"/>
</dbReference>
<evidence type="ECO:0000256" key="4">
    <source>
        <dbReference type="ARBA" id="ARBA00022692"/>
    </source>
</evidence>
<evidence type="ECO:0000256" key="3">
    <source>
        <dbReference type="ARBA" id="ARBA00022519"/>
    </source>
</evidence>
<dbReference type="RefSeq" id="WP_378475782.1">
    <property type="nucleotide sequence ID" value="NZ_JBHUIW010000001.1"/>
</dbReference>
<dbReference type="Gene3D" id="1.10.287.950">
    <property type="entry name" value="Methyl-accepting chemotaxis protein"/>
    <property type="match status" value="1"/>
</dbReference>
<dbReference type="InterPro" id="IPR000727">
    <property type="entry name" value="T_SNARE_dom"/>
</dbReference>
<dbReference type="CDD" id="cd06225">
    <property type="entry name" value="HAMP"/>
    <property type="match status" value="1"/>
</dbReference>
<dbReference type="Pfam" id="PF17202">
    <property type="entry name" value="sCache_3_3"/>
    <property type="match status" value="1"/>
</dbReference>
<keyword evidence="4 10" id="KW-0812">Transmembrane</keyword>
<dbReference type="SUPFAM" id="SSF58104">
    <property type="entry name" value="Methyl-accepting chemotaxis protein (MCP) signaling domain"/>
    <property type="match status" value="1"/>
</dbReference>
<dbReference type="PRINTS" id="PR00260">
    <property type="entry name" value="CHEMTRNSDUCR"/>
</dbReference>
<dbReference type="PANTHER" id="PTHR32089:SF112">
    <property type="entry name" value="LYSOZYME-LIKE PROTEIN-RELATED"/>
    <property type="match status" value="1"/>
</dbReference>
<dbReference type="SMART" id="SM00283">
    <property type="entry name" value="MA"/>
    <property type="match status" value="1"/>
</dbReference>
<dbReference type="PANTHER" id="PTHR32089">
    <property type="entry name" value="METHYL-ACCEPTING CHEMOTAXIS PROTEIN MCPB"/>
    <property type="match status" value="1"/>
</dbReference>
<reference evidence="15" key="1">
    <citation type="journal article" date="2019" name="Int. J. Syst. Evol. Microbiol.">
        <title>The Global Catalogue of Microorganisms (GCM) 10K type strain sequencing project: providing services to taxonomists for standard genome sequencing and annotation.</title>
        <authorList>
            <consortium name="The Broad Institute Genomics Platform"/>
            <consortium name="The Broad Institute Genome Sequencing Center for Infectious Disease"/>
            <person name="Wu L."/>
            <person name="Ma J."/>
        </authorList>
    </citation>
    <scope>NUCLEOTIDE SEQUENCE [LARGE SCALE GENOMIC DNA]</scope>
    <source>
        <strain evidence="15">CGMCC 1.6774</strain>
    </source>
</reference>
<dbReference type="SMART" id="SM00304">
    <property type="entry name" value="HAMP"/>
    <property type="match status" value="1"/>
</dbReference>
<keyword evidence="6 10" id="KW-0472">Membrane</keyword>
<evidence type="ECO:0000256" key="10">
    <source>
        <dbReference type="SAM" id="Phobius"/>
    </source>
</evidence>
<dbReference type="PROSITE" id="PS50192">
    <property type="entry name" value="T_SNARE"/>
    <property type="match status" value="1"/>
</dbReference>
<dbReference type="Gene3D" id="1.10.8.500">
    <property type="entry name" value="HAMP domain in histidine kinase"/>
    <property type="match status" value="1"/>
</dbReference>
<keyword evidence="2" id="KW-1003">Cell membrane</keyword>
<evidence type="ECO:0000259" key="11">
    <source>
        <dbReference type="PROSITE" id="PS50111"/>
    </source>
</evidence>
<dbReference type="PROSITE" id="PS50111">
    <property type="entry name" value="CHEMOTAXIS_TRANSDUC_2"/>
    <property type="match status" value="1"/>
</dbReference>
<organism evidence="14 15">
    <name type="scientific">Rhodoplanes azumiensis</name>
    <dbReference type="NCBI Taxonomy" id="1897628"/>
    <lineage>
        <taxon>Bacteria</taxon>
        <taxon>Pseudomonadati</taxon>
        <taxon>Pseudomonadota</taxon>
        <taxon>Alphaproteobacteria</taxon>
        <taxon>Hyphomicrobiales</taxon>
        <taxon>Nitrobacteraceae</taxon>
        <taxon>Rhodoplanes</taxon>
    </lineage>
</organism>